<accession>A0A382ZGE6</accession>
<feature type="non-terminal residue" evidence="1">
    <location>
        <position position="33"/>
    </location>
</feature>
<dbReference type="EMBL" id="UINC01183686">
    <property type="protein sequence ID" value="SVD94561.1"/>
    <property type="molecule type" value="Genomic_DNA"/>
</dbReference>
<proteinExistence type="predicted"/>
<sequence length="33" mass="3872">SKRWPTWWPSWRVRPAVIPLGPVLMCQAVEPNI</sequence>
<feature type="non-terminal residue" evidence="1">
    <location>
        <position position="1"/>
    </location>
</feature>
<name>A0A382ZGE6_9ZZZZ</name>
<organism evidence="1">
    <name type="scientific">marine metagenome</name>
    <dbReference type="NCBI Taxonomy" id="408172"/>
    <lineage>
        <taxon>unclassified sequences</taxon>
        <taxon>metagenomes</taxon>
        <taxon>ecological metagenomes</taxon>
    </lineage>
</organism>
<evidence type="ECO:0000313" key="1">
    <source>
        <dbReference type="EMBL" id="SVD94561.1"/>
    </source>
</evidence>
<gene>
    <name evidence="1" type="ORF">METZ01_LOCUS447415</name>
</gene>
<dbReference type="AlphaFoldDB" id="A0A382ZGE6"/>
<reference evidence="1" key="1">
    <citation type="submission" date="2018-05" db="EMBL/GenBank/DDBJ databases">
        <authorList>
            <person name="Lanie J.A."/>
            <person name="Ng W.-L."/>
            <person name="Kazmierczak K.M."/>
            <person name="Andrzejewski T.M."/>
            <person name="Davidsen T.M."/>
            <person name="Wayne K.J."/>
            <person name="Tettelin H."/>
            <person name="Glass J.I."/>
            <person name="Rusch D."/>
            <person name="Podicherti R."/>
            <person name="Tsui H.-C.T."/>
            <person name="Winkler M.E."/>
        </authorList>
    </citation>
    <scope>NUCLEOTIDE SEQUENCE</scope>
</reference>
<protein>
    <submittedName>
        <fullName evidence="1">Uncharacterized protein</fullName>
    </submittedName>
</protein>